<keyword evidence="13" id="KW-0407">Ion channel</keyword>
<evidence type="ECO:0000256" key="3">
    <source>
        <dbReference type="ARBA" id="ARBA00020620"/>
    </source>
</evidence>
<evidence type="ECO:0000256" key="7">
    <source>
        <dbReference type="ARBA" id="ARBA00022771"/>
    </source>
</evidence>
<keyword evidence="4" id="KW-0507">mRNA processing</keyword>
<dbReference type="GO" id="GO:0034220">
    <property type="term" value="P:monoatomic ion transmembrane transport"/>
    <property type="evidence" value="ECO:0007669"/>
    <property type="project" value="UniProtKB-KW"/>
</dbReference>
<dbReference type="GO" id="GO:0006397">
    <property type="term" value="P:mRNA processing"/>
    <property type="evidence" value="ECO:0007669"/>
    <property type="project" value="UniProtKB-KW"/>
</dbReference>
<dbReference type="Pfam" id="PF15803">
    <property type="entry name" value="zf-SCNM1"/>
    <property type="match status" value="1"/>
</dbReference>
<keyword evidence="8" id="KW-0862">Zinc</keyword>
<comment type="subcellular location">
    <subcellularLocation>
        <location evidence="1">Nucleus speckle</location>
    </subcellularLocation>
    <subcellularLocation>
        <location evidence="2">Nucleus</location>
        <location evidence="2">Nucleoplasm</location>
    </subcellularLocation>
</comment>
<dbReference type="PANTHER" id="PTHR32297:SF1">
    <property type="entry name" value="SODIUM CHANNEL MODIFIER 1"/>
    <property type="match status" value="1"/>
</dbReference>
<dbReference type="GO" id="GO:0005681">
    <property type="term" value="C:spliceosomal complex"/>
    <property type="evidence" value="ECO:0007669"/>
    <property type="project" value="UniProtKB-KW"/>
</dbReference>
<feature type="domain" description="Sodium channel modifier 1 zinc-finger" evidence="11">
    <location>
        <begin position="30"/>
        <end position="55"/>
    </location>
</feature>
<comment type="caution">
    <text evidence="13">The sequence shown here is derived from an EMBL/GenBank/DDBJ whole genome shotgun (WGS) entry which is preliminary data.</text>
</comment>
<dbReference type="Pfam" id="PF15805">
    <property type="entry name" value="SCNM1_acidic"/>
    <property type="match status" value="1"/>
</dbReference>
<dbReference type="InterPro" id="IPR031622">
    <property type="entry name" value="Znf-SCNM1"/>
</dbReference>
<dbReference type="KEGG" id="qsa:O6P43_011690"/>
<proteinExistence type="predicted"/>
<keyword evidence="14" id="KW-1185">Reference proteome</keyword>
<name>A0AAD7M0H9_QUISA</name>
<evidence type="ECO:0000256" key="5">
    <source>
        <dbReference type="ARBA" id="ARBA00022723"/>
    </source>
</evidence>
<evidence type="ECO:0000256" key="9">
    <source>
        <dbReference type="ARBA" id="ARBA00023187"/>
    </source>
</evidence>
<feature type="domain" description="Sodium channel modifier 1 acidic C-terminal" evidence="12">
    <location>
        <begin position="139"/>
        <end position="178"/>
    </location>
</feature>
<dbReference type="InterPro" id="IPR033570">
    <property type="entry name" value="SCNM1"/>
</dbReference>
<reference evidence="13" key="1">
    <citation type="journal article" date="2023" name="Science">
        <title>Elucidation of the pathway for biosynthesis of saponin adjuvants from the soapbark tree.</title>
        <authorList>
            <person name="Reed J."/>
            <person name="Orme A."/>
            <person name="El-Demerdash A."/>
            <person name="Owen C."/>
            <person name="Martin L.B.B."/>
            <person name="Misra R.C."/>
            <person name="Kikuchi S."/>
            <person name="Rejzek M."/>
            <person name="Martin A.C."/>
            <person name="Harkess A."/>
            <person name="Leebens-Mack J."/>
            <person name="Louveau T."/>
            <person name="Stephenson M.J."/>
            <person name="Osbourn A."/>
        </authorList>
    </citation>
    <scope>NUCLEOTIDE SEQUENCE</scope>
    <source>
        <strain evidence="13">S10</strain>
    </source>
</reference>
<evidence type="ECO:0000256" key="10">
    <source>
        <dbReference type="ARBA" id="ARBA00023242"/>
    </source>
</evidence>
<dbReference type="PANTHER" id="PTHR32297">
    <property type="entry name" value="SODIUM CHANNEL MODIFIER 1"/>
    <property type="match status" value="1"/>
</dbReference>
<dbReference type="AlphaFoldDB" id="A0AAD7M0H9"/>
<protein>
    <recommendedName>
        <fullName evidence="3">Sodium channel modifier 1</fullName>
    </recommendedName>
</protein>
<sequence length="181" mass="20816">MICSWRVSMILYTRSSPSVYKKLSNGKYACVVCPNNPIFDSTLMLSVHNKGSRHCAAESRLKERELMKQNEINKRIALSDSSSSTSFSSSYSQKNRLSSKPLIEQTRKAASEILDNTLQKLEIENHDMKPITGQHSNFREHRERELKFTAAGWKHDGHGKWYRDENVEFDSDKEDPNDCLS</sequence>
<keyword evidence="10" id="KW-0539">Nucleus</keyword>
<evidence type="ECO:0000313" key="13">
    <source>
        <dbReference type="EMBL" id="KAJ7967427.1"/>
    </source>
</evidence>
<dbReference type="InterPro" id="IPR031625">
    <property type="entry name" value="SCNM1_acidic"/>
</dbReference>
<dbReference type="GO" id="GO:0008380">
    <property type="term" value="P:RNA splicing"/>
    <property type="evidence" value="ECO:0007669"/>
    <property type="project" value="UniProtKB-KW"/>
</dbReference>
<evidence type="ECO:0000256" key="6">
    <source>
        <dbReference type="ARBA" id="ARBA00022728"/>
    </source>
</evidence>
<evidence type="ECO:0000259" key="12">
    <source>
        <dbReference type="Pfam" id="PF15805"/>
    </source>
</evidence>
<evidence type="ECO:0000256" key="1">
    <source>
        <dbReference type="ARBA" id="ARBA00004324"/>
    </source>
</evidence>
<evidence type="ECO:0000313" key="14">
    <source>
        <dbReference type="Proteomes" id="UP001163823"/>
    </source>
</evidence>
<dbReference type="GO" id="GO:0016607">
    <property type="term" value="C:nuclear speck"/>
    <property type="evidence" value="ECO:0007669"/>
    <property type="project" value="UniProtKB-SubCell"/>
</dbReference>
<keyword evidence="13" id="KW-0406">Ion transport</keyword>
<gene>
    <name evidence="13" type="ORF">O6P43_011690</name>
</gene>
<evidence type="ECO:0000256" key="2">
    <source>
        <dbReference type="ARBA" id="ARBA00004642"/>
    </source>
</evidence>
<keyword evidence="9" id="KW-0508">mRNA splicing</keyword>
<evidence type="ECO:0000256" key="8">
    <source>
        <dbReference type="ARBA" id="ARBA00022833"/>
    </source>
</evidence>
<keyword evidence="7" id="KW-0863">Zinc-finger</keyword>
<keyword evidence="5" id="KW-0479">Metal-binding</keyword>
<dbReference type="Proteomes" id="UP001163823">
    <property type="component" value="Chromosome 5"/>
</dbReference>
<evidence type="ECO:0000259" key="11">
    <source>
        <dbReference type="Pfam" id="PF15803"/>
    </source>
</evidence>
<keyword evidence="6" id="KW-0747">Spliceosome</keyword>
<accession>A0AAD7M0H9</accession>
<organism evidence="13 14">
    <name type="scientific">Quillaja saponaria</name>
    <name type="common">Soap bark tree</name>
    <dbReference type="NCBI Taxonomy" id="32244"/>
    <lineage>
        <taxon>Eukaryota</taxon>
        <taxon>Viridiplantae</taxon>
        <taxon>Streptophyta</taxon>
        <taxon>Embryophyta</taxon>
        <taxon>Tracheophyta</taxon>
        <taxon>Spermatophyta</taxon>
        <taxon>Magnoliopsida</taxon>
        <taxon>eudicotyledons</taxon>
        <taxon>Gunneridae</taxon>
        <taxon>Pentapetalae</taxon>
        <taxon>rosids</taxon>
        <taxon>fabids</taxon>
        <taxon>Fabales</taxon>
        <taxon>Quillajaceae</taxon>
        <taxon>Quillaja</taxon>
    </lineage>
</organism>
<keyword evidence="13" id="KW-0813">Transport</keyword>
<evidence type="ECO:0000256" key="4">
    <source>
        <dbReference type="ARBA" id="ARBA00022664"/>
    </source>
</evidence>
<dbReference type="EMBL" id="JARAOO010000005">
    <property type="protein sequence ID" value="KAJ7967427.1"/>
    <property type="molecule type" value="Genomic_DNA"/>
</dbReference>
<dbReference type="GO" id="GO:0008270">
    <property type="term" value="F:zinc ion binding"/>
    <property type="evidence" value="ECO:0007669"/>
    <property type="project" value="UniProtKB-KW"/>
</dbReference>